<gene>
    <name evidence="8" type="ORF">LSAA_9915</name>
</gene>
<dbReference type="Pfam" id="PF00535">
    <property type="entry name" value="Glycos_transf_2"/>
    <property type="match status" value="1"/>
</dbReference>
<dbReference type="EMBL" id="HG994584">
    <property type="protein sequence ID" value="CAF2958034.1"/>
    <property type="molecule type" value="Genomic_DNA"/>
</dbReference>
<comment type="cofactor">
    <cofactor evidence="5">
        <name>Mn(2+)</name>
        <dbReference type="ChEBI" id="CHEBI:29035"/>
    </cofactor>
</comment>
<dbReference type="Pfam" id="PF00652">
    <property type="entry name" value="Ricin_B_lectin"/>
    <property type="match status" value="1"/>
</dbReference>
<dbReference type="Gene3D" id="3.90.550.10">
    <property type="entry name" value="Spore Coat Polysaccharide Biosynthesis Protein SpsA, Chain A"/>
    <property type="match status" value="2"/>
</dbReference>
<evidence type="ECO:0000259" key="6">
    <source>
        <dbReference type="Pfam" id="PF00535"/>
    </source>
</evidence>
<dbReference type="EC" id="2.4.1.-" evidence="5"/>
<comment type="pathway">
    <text evidence="5">Protein modification; protein glycosylation.</text>
</comment>
<dbReference type="PANTHER" id="PTHR11675:SF101">
    <property type="entry name" value="POLYPEPTIDE N-ACETYLGALACTOSAMINYLTRANSFERASE 5"/>
    <property type="match status" value="1"/>
</dbReference>
<keyword evidence="2 5" id="KW-0430">Lectin</keyword>
<dbReference type="PANTHER" id="PTHR11675">
    <property type="entry name" value="N-ACETYLGALACTOSAMINYLTRANSFERASE"/>
    <property type="match status" value="1"/>
</dbReference>
<dbReference type="GO" id="GO:0000139">
    <property type="term" value="C:Golgi membrane"/>
    <property type="evidence" value="ECO:0007669"/>
    <property type="project" value="UniProtKB-SubCell"/>
</dbReference>
<keyword evidence="4 5" id="KW-1015">Disulfide bond</keyword>
<dbReference type="InterPro" id="IPR000772">
    <property type="entry name" value="Ricin_B_lectin"/>
</dbReference>
<dbReference type="InterPro" id="IPR029044">
    <property type="entry name" value="Nucleotide-diphossugar_trans"/>
</dbReference>
<dbReference type="Gene3D" id="2.80.10.50">
    <property type="match status" value="1"/>
</dbReference>
<sequence>MIFLFHGAEIKPSHSSASETDFLVRSWHLKDPHHGDVPFFNKEKWRDLSGIELVLSRSGIYAIGGSRLGDDGKPVSISDQSLKKTLPEVRNIRCLSKSYPSLLPTISIIIVFHNEASSTILRTAVSAIDRSPKGVVKEIIFVDDASTNEDLGSKFQDRISNLNVKCKIIRQKNREGLITARIRGAEAAAASVLCSLWMHIWNCHPAGLSLFWQKYLKIGLKSLHQVEVDQMRGGFNWKLRHAWIEPLKYENLDSSDPFPTPTIIGGVFAIDKEFFFASGSFDPGMKIWGVGHIYRKKSPHSVPGGFRGQLETEGINIGRCAHVWLDEYVDFYSYMNTKELKLGDLKKRLLLKRGCHDMNWYLSHIYPDSPLPTKYKYVGQIKLEASGQCLDGIGLNGEEVGLRLCHGLGSYQIFILKDSGQIQCDVHCLMPSDKDTKRLIKGPCSFQNQNQKWSVKKKWTNNSFPYRKMFNI</sequence>
<evidence type="ECO:0000259" key="7">
    <source>
        <dbReference type="Pfam" id="PF00652"/>
    </source>
</evidence>
<dbReference type="GO" id="GO:0004653">
    <property type="term" value="F:polypeptide N-acetylgalactosaminyltransferase activity"/>
    <property type="evidence" value="ECO:0007669"/>
    <property type="project" value="TreeGrafter"/>
</dbReference>
<feature type="domain" description="Ricin B lectin" evidence="7">
    <location>
        <begin position="378"/>
        <end position="458"/>
    </location>
</feature>
<keyword evidence="5 8" id="KW-0328">Glycosyltransferase</keyword>
<dbReference type="InterPro" id="IPR035992">
    <property type="entry name" value="Ricin_B-like_lectins"/>
</dbReference>
<protein>
    <recommendedName>
        <fullName evidence="5">Polypeptide N-acetylgalactosaminyltransferase</fullName>
        <ecNumber evidence="5">2.4.1.-</ecNumber>
    </recommendedName>
    <alternativeName>
        <fullName evidence="5">Protein-UDP acetylgalactosaminyltransferase</fullName>
    </alternativeName>
</protein>
<dbReference type="SUPFAM" id="SSF50370">
    <property type="entry name" value="Ricin B-like lectins"/>
    <property type="match status" value="1"/>
</dbReference>
<organism evidence="8 9">
    <name type="scientific">Lepeophtheirus salmonis</name>
    <name type="common">Salmon louse</name>
    <name type="synonym">Caligus salmonis</name>
    <dbReference type="NCBI Taxonomy" id="72036"/>
    <lineage>
        <taxon>Eukaryota</taxon>
        <taxon>Metazoa</taxon>
        <taxon>Ecdysozoa</taxon>
        <taxon>Arthropoda</taxon>
        <taxon>Crustacea</taxon>
        <taxon>Multicrustacea</taxon>
        <taxon>Hexanauplia</taxon>
        <taxon>Copepoda</taxon>
        <taxon>Siphonostomatoida</taxon>
        <taxon>Caligidae</taxon>
        <taxon>Lepeophtheirus</taxon>
    </lineage>
</organism>
<evidence type="ECO:0000313" key="8">
    <source>
        <dbReference type="EMBL" id="CAF2958034.1"/>
    </source>
</evidence>
<dbReference type="UniPathway" id="UPA00378"/>
<dbReference type="Proteomes" id="UP000675881">
    <property type="component" value="Chromosome 5"/>
</dbReference>
<reference evidence="8" key="1">
    <citation type="submission" date="2021-02" db="EMBL/GenBank/DDBJ databases">
        <authorList>
            <person name="Bekaert M."/>
        </authorList>
    </citation>
    <scope>NUCLEOTIDE SEQUENCE</scope>
    <source>
        <strain evidence="8">IoA-00</strain>
    </source>
</reference>
<dbReference type="InterPro" id="IPR001173">
    <property type="entry name" value="Glyco_trans_2-like"/>
</dbReference>
<comment type="similarity">
    <text evidence="5">Belongs to the glycosyltransferase 2 family. GalNAc-T subfamily.</text>
</comment>
<evidence type="ECO:0000256" key="5">
    <source>
        <dbReference type="RuleBase" id="RU361242"/>
    </source>
</evidence>
<dbReference type="OrthoDB" id="6159198at2759"/>
<keyword evidence="9" id="KW-1185">Reference proteome</keyword>
<keyword evidence="5 8" id="KW-0808">Transferase</keyword>
<feature type="domain" description="Glycosyltransferase 2-like" evidence="6">
    <location>
        <begin position="107"/>
        <end position="273"/>
    </location>
</feature>
<accession>A0A7R8H9G1</accession>
<dbReference type="PROSITE" id="PS50231">
    <property type="entry name" value="RICIN_B_LECTIN"/>
    <property type="match status" value="1"/>
</dbReference>
<evidence type="ECO:0000256" key="2">
    <source>
        <dbReference type="ARBA" id="ARBA00022734"/>
    </source>
</evidence>
<evidence type="ECO:0000256" key="4">
    <source>
        <dbReference type="ARBA" id="ARBA00023157"/>
    </source>
</evidence>
<keyword evidence="5" id="KW-0464">Manganese</keyword>
<evidence type="ECO:0000256" key="1">
    <source>
        <dbReference type="ARBA" id="ARBA00004323"/>
    </source>
</evidence>
<comment type="subcellular location">
    <subcellularLocation>
        <location evidence="1 5">Golgi apparatus membrane</location>
        <topology evidence="1 5">Single-pass type II membrane protein</topology>
    </subcellularLocation>
</comment>
<evidence type="ECO:0000256" key="3">
    <source>
        <dbReference type="ARBA" id="ARBA00023034"/>
    </source>
</evidence>
<dbReference type="GO" id="GO:0006493">
    <property type="term" value="P:protein O-linked glycosylation"/>
    <property type="evidence" value="ECO:0007669"/>
    <property type="project" value="TreeGrafter"/>
</dbReference>
<proteinExistence type="inferred from homology"/>
<keyword evidence="3 5" id="KW-0333">Golgi apparatus</keyword>
<dbReference type="AlphaFoldDB" id="A0A7R8H9G1"/>
<dbReference type="GO" id="GO:0030246">
    <property type="term" value="F:carbohydrate binding"/>
    <property type="evidence" value="ECO:0007669"/>
    <property type="project" value="UniProtKB-KW"/>
</dbReference>
<dbReference type="SUPFAM" id="SSF53448">
    <property type="entry name" value="Nucleotide-diphospho-sugar transferases"/>
    <property type="match status" value="1"/>
</dbReference>
<evidence type="ECO:0000313" key="9">
    <source>
        <dbReference type="Proteomes" id="UP000675881"/>
    </source>
</evidence>
<name>A0A7R8H9G1_LEPSM</name>